<protein>
    <submittedName>
        <fullName evidence="4">Nucleotidyltransferase</fullName>
    </submittedName>
</protein>
<dbReference type="EMBL" id="QNBD01000281">
    <property type="protein sequence ID" value="RKX68376.1"/>
    <property type="molecule type" value="Genomic_DNA"/>
</dbReference>
<dbReference type="InterPro" id="IPR005835">
    <property type="entry name" value="NTP_transferase_dom"/>
</dbReference>
<gene>
    <name evidence="4" type="ORF">DRP43_05705</name>
</gene>
<evidence type="ECO:0000259" key="3">
    <source>
        <dbReference type="Pfam" id="PF00483"/>
    </source>
</evidence>
<feature type="non-terminal residue" evidence="4">
    <location>
        <position position="153"/>
    </location>
</feature>
<evidence type="ECO:0000313" key="4">
    <source>
        <dbReference type="EMBL" id="RKX68376.1"/>
    </source>
</evidence>
<reference evidence="4 5" key="1">
    <citation type="submission" date="2018-06" db="EMBL/GenBank/DDBJ databases">
        <title>Extensive metabolic versatility and redundancy in microbially diverse, dynamic hydrothermal sediments.</title>
        <authorList>
            <person name="Dombrowski N."/>
            <person name="Teske A."/>
            <person name="Baker B.J."/>
        </authorList>
    </citation>
    <scope>NUCLEOTIDE SEQUENCE [LARGE SCALE GENOMIC DNA]</scope>
    <source>
        <strain evidence="4">B10_G13</strain>
    </source>
</reference>
<dbReference type="PANTHER" id="PTHR43584">
    <property type="entry name" value="NUCLEOTIDYL TRANSFERASE"/>
    <property type="match status" value="1"/>
</dbReference>
<dbReference type="Proteomes" id="UP000271125">
    <property type="component" value="Unassembled WGS sequence"/>
</dbReference>
<name>A0A660SDU6_UNCT6</name>
<comment type="caution">
    <text evidence="4">The sequence shown here is derived from an EMBL/GenBank/DDBJ whole genome shotgun (WGS) entry which is preliminary data.</text>
</comment>
<dbReference type="Gene3D" id="3.90.550.10">
    <property type="entry name" value="Spore Coat Polysaccharide Biosynthesis Protein SpsA, Chain A"/>
    <property type="match status" value="1"/>
</dbReference>
<dbReference type="InterPro" id="IPR050065">
    <property type="entry name" value="GlmU-like"/>
</dbReference>
<keyword evidence="1 4" id="KW-0808">Transferase</keyword>
<dbReference type="GO" id="GO:0016779">
    <property type="term" value="F:nucleotidyltransferase activity"/>
    <property type="evidence" value="ECO:0007669"/>
    <property type="project" value="UniProtKB-KW"/>
</dbReference>
<dbReference type="CDD" id="cd04181">
    <property type="entry name" value="NTP_transferase"/>
    <property type="match status" value="1"/>
</dbReference>
<dbReference type="Pfam" id="PF00483">
    <property type="entry name" value="NTP_transferase"/>
    <property type="match status" value="1"/>
</dbReference>
<dbReference type="PANTHER" id="PTHR43584:SF8">
    <property type="entry name" value="N-ACETYLMURAMATE ALPHA-1-PHOSPHATE URIDYLYLTRANSFERASE"/>
    <property type="match status" value="1"/>
</dbReference>
<evidence type="ECO:0000313" key="5">
    <source>
        <dbReference type="Proteomes" id="UP000271125"/>
    </source>
</evidence>
<organism evidence="4 5">
    <name type="scientific">candidate division TA06 bacterium</name>
    <dbReference type="NCBI Taxonomy" id="2250710"/>
    <lineage>
        <taxon>Bacteria</taxon>
        <taxon>Bacteria division TA06</taxon>
    </lineage>
</organism>
<dbReference type="AlphaFoldDB" id="A0A660SDU6"/>
<dbReference type="SUPFAM" id="SSF53448">
    <property type="entry name" value="Nucleotide-diphospho-sugar transferases"/>
    <property type="match status" value="1"/>
</dbReference>
<evidence type="ECO:0000256" key="1">
    <source>
        <dbReference type="ARBA" id="ARBA00022679"/>
    </source>
</evidence>
<evidence type="ECO:0000256" key="2">
    <source>
        <dbReference type="ARBA" id="ARBA00022695"/>
    </source>
</evidence>
<dbReference type="InterPro" id="IPR029044">
    <property type="entry name" value="Nucleotide-diphossugar_trans"/>
</dbReference>
<keyword evidence="2" id="KW-0548">Nucleotidyltransferase</keyword>
<accession>A0A660SDU6</accession>
<proteinExistence type="predicted"/>
<sequence length="153" mass="17375">MKVIIPAAGRGTRLQPHTFSIPKPLIRFAGKSIIEHIIDNIEKAKISEYIFIVGYLKEAFIKYFNGNIHGTKLSYVDQIEQKGLADAIYKAKGLFKKDEEVLIILGDTLFEADIVKQIKKDESFICVHKVDNPDKFGVVYIDEDGYITDLIEK</sequence>
<feature type="domain" description="Nucleotidyl transferase" evidence="3">
    <location>
        <begin position="2"/>
        <end position="153"/>
    </location>
</feature>